<dbReference type="AlphaFoldDB" id="A0A0B1TKC8"/>
<accession>A0A0B1TKC8</accession>
<gene>
    <name evidence="2" type="ORF">OESDEN_02344</name>
</gene>
<keyword evidence="3" id="KW-1185">Reference proteome</keyword>
<proteinExistence type="predicted"/>
<evidence type="ECO:0000313" key="3">
    <source>
        <dbReference type="Proteomes" id="UP000053660"/>
    </source>
</evidence>
<evidence type="ECO:0000259" key="1">
    <source>
        <dbReference type="SMART" id="SM00587"/>
    </source>
</evidence>
<organism evidence="2 3">
    <name type="scientific">Oesophagostomum dentatum</name>
    <name type="common">Nodular worm</name>
    <dbReference type="NCBI Taxonomy" id="61180"/>
    <lineage>
        <taxon>Eukaryota</taxon>
        <taxon>Metazoa</taxon>
        <taxon>Ecdysozoa</taxon>
        <taxon>Nematoda</taxon>
        <taxon>Chromadorea</taxon>
        <taxon>Rhabditida</taxon>
        <taxon>Rhabditina</taxon>
        <taxon>Rhabditomorpha</taxon>
        <taxon>Strongyloidea</taxon>
        <taxon>Strongylidae</taxon>
        <taxon>Oesophagostomum</taxon>
    </lineage>
</organism>
<reference evidence="2 3" key="1">
    <citation type="submission" date="2014-03" db="EMBL/GenBank/DDBJ databases">
        <title>Draft genome of the hookworm Oesophagostomum dentatum.</title>
        <authorList>
            <person name="Mitreva M."/>
        </authorList>
    </citation>
    <scope>NUCLEOTIDE SEQUENCE [LARGE SCALE GENOMIC DNA]</scope>
    <source>
        <strain evidence="2 3">OD-Hann</strain>
    </source>
</reference>
<dbReference type="Gene3D" id="3.90.1200.10">
    <property type="match status" value="1"/>
</dbReference>
<dbReference type="PANTHER" id="PTHR23020:SF8">
    <property type="entry name" value="CHK KINASE-LIKE DOMAIN-CONTAINING PROTEIN"/>
    <property type="match status" value="1"/>
</dbReference>
<dbReference type="OrthoDB" id="5914377at2759"/>
<name>A0A0B1TKC8_OESDE</name>
<dbReference type="SUPFAM" id="SSF56112">
    <property type="entry name" value="Protein kinase-like (PK-like)"/>
    <property type="match status" value="1"/>
</dbReference>
<sequence>MEYVDNAVTRHFYHKVSPEQLMDVLRAVAFLEAKSLQLKDEEKHKLESNPIKTIYSRFITPNVVSKAFRDMCTVYKELKPSAEELLKLVEEMLDLDLPSTLNKELGMKDVFVHGDLWSANLLWTRTTDGVLFSKYIDHQQAHFGCPAEDLCRLFISTLSGADRRANWERLLEEFHGYIVQYSEGELPFTLEQLKEAYRRMFPLAGVLLSEIYDLAVKVALRKLSDEEKVVAQAVVAEKAFALFEDMVYYAKRNREVRRSTNSTTCRFSK</sequence>
<evidence type="ECO:0000313" key="2">
    <source>
        <dbReference type="EMBL" id="KHJ97669.1"/>
    </source>
</evidence>
<dbReference type="InterPro" id="IPR052961">
    <property type="entry name" value="Oxido-Kinase-like_Enzymes"/>
</dbReference>
<dbReference type="Pfam" id="PF07914">
    <property type="entry name" value="DUF1679"/>
    <property type="match status" value="1"/>
</dbReference>
<dbReference type="InterPro" id="IPR012877">
    <property type="entry name" value="Dhs-27"/>
</dbReference>
<protein>
    <recommendedName>
        <fullName evidence="1">CHK kinase-like domain-containing protein</fullName>
    </recommendedName>
</protein>
<dbReference type="PANTHER" id="PTHR23020">
    <property type="entry name" value="UNCHARACTERIZED NUCLEAR HORMONE RECEPTOR-RELATED"/>
    <property type="match status" value="1"/>
</dbReference>
<feature type="domain" description="CHK kinase-like" evidence="1">
    <location>
        <begin position="1"/>
        <end position="184"/>
    </location>
</feature>
<dbReference type="Proteomes" id="UP000053660">
    <property type="component" value="Unassembled WGS sequence"/>
</dbReference>
<dbReference type="SMART" id="SM00587">
    <property type="entry name" value="CHK"/>
    <property type="match status" value="1"/>
</dbReference>
<dbReference type="InterPro" id="IPR011009">
    <property type="entry name" value="Kinase-like_dom_sf"/>
</dbReference>
<dbReference type="InterPro" id="IPR015897">
    <property type="entry name" value="CHK_kinase-like"/>
</dbReference>
<dbReference type="EMBL" id="KN549416">
    <property type="protein sequence ID" value="KHJ97669.1"/>
    <property type="molecule type" value="Genomic_DNA"/>
</dbReference>